<geneLocation type="plasmid" evidence="3">
    <name>pp27867_1</name>
</geneLocation>
<name>A0A1B1BQL1_9MICO</name>
<keyword evidence="1" id="KW-0472">Membrane</keyword>
<proteinExistence type="predicted"/>
<protein>
    <submittedName>
        <fullName evidence="2">Uncharacterized protein</fullName>
    </submittedName>
</protein>
<accession>A0A1B1BQL1</accession>
<gene>
    <name evidence="2" type="ORF">PA27867_3937</name>
</gene>
<dbReference type="Proteomes" id="UP000092582">
    <property type="component" value="Plasmid pP27867_1"/>
</dbReference>
<evidence type="ECO:0000313" key="3">
    <source>
        <dbReference type="Proteomes" id="UP000092582"/>
    </source>
</evidence>
<dbReference type="AlphaFoldDB" id="A0A1B1BQL1"/>
<dbReference type="EMBL" id="CP016283">
    <property type="protein sequence ID" value="ANP74846.1"/>
    <property type="molecule type" value="Genomic_DNA"/>
</dbReference>
<reference evidence="2 3" key="1">
    <citation type="submission" date="2016-06" db="EMBL/GenBank/DDBJ databases">
        <title>Genome sequencing of Cryobacterium arcticum PAMC 27867.</title>
        <authorList>
            <person name="Lee J."/>
            <person name="Kim O.-S."/>
        </authorList>
    </citation>
    <scope>NUCLEOTIDE SEQUENCE [LARGE SCALE GENOMIC DNA]</scope>
    <source>
        <strain evidence="2 3">PAMC 27867</strain>
        <plasmid evidence="3">pp27867_1</plasmid>
    </source>
</reference>
<dbReference type="KEGG" id="cart:PA27867_3937"/>
<sequence length="205" mass="21401">MRTRGARTVRGLVVAFGAVFVAVFFHSVADGCPPSLIGVVVALLFAIPVCVLLAGKTLSRVRLAFSVASSQAVFHVTMSMGNFTADAITSDSEGLSHHAHAAATTLFSLGAGSATDHTGDDSGMWLAHLFAAALTFFALRRGEATFWVLLTRTGLTVAAALFAVTEILPSAPSRSTAVSSSCGWVQARLVVLGAMRHRGPPFVWA</sequence>
<feature type="transmembrane region" description="Helical" evidence="1">
    <location>
        <begin position="123"/>
        <end position="139"/>
    </location>
</feature>
<evidence type="ECO:0000256" key="1">
    <source>
        <dbReference type="SAM" id="Phobius"/>
    </source>
</evidence>
<evidence type="ECO:0000313" key="2">
    <source>
        <dbReference type="EMBL" id="ANP74846.1"/>
    </source>
</evidence>
<keyword evidence="1" id="KW-1133">Transmembrane helix</keyword>
<organism evidence="2 3">
    <name type="scientific">Cryobacterium arcticum</name>
    <dbReference type="NCBI Taxonomy" id="670052"/>
    <lineage>
        <taxon>Bacteria</taxon>
        <taxon>Bacillati</taxon>
        <taxon>Actinomycetota</taxon>
        <taxon>Actinomycetes</taxon>
        <taxon>Micrococcales</taxon>
        <taxon>Microbacteriaceae</taxon>
        <taxon>Cryobacterium</taxon>
    </lineage>
</organism>
<feature type="transmembrane region" description="Helical" evidence="1">
    <location>
        <begin position="12"/>
        <end position="29"/>
    </location>
</feature>
<keyword evidence="2" id="KW-0614">Plasmid</keyword>
<feature type="transmembrane region" description="Helical" evidence="1">
    <location>
        <begin position="35"/>
        <end position="55"/>
    </location>
</feature>
<feature type="transmembrane region" description="Helical" evidence="1">
    <location>
        <begin position="145"/>
        <end position="164"/>
    </location>
</feature>
<keyword evidence="3" id="KW-1185">Reference proteome</keyword>
<keyword evidence="1" id="KW-0812">Transmembrane</keyword>